<reference evidence="5 6" key="2">
    <citation type="submission" date="2021-03" db="EMBL/GenBank/DDBJ databases">
        <title>Genomic Encyclopedia of Type Strains, Phase IV (KMG-IV): sequencing the most valuable type-strain genomes for metagenomic binning, comparative biology and taxonomic classification.</title>
        <authorList>
            <person name="Goeker M."/>
        </authorList>
    </citation>
    <scope>NUCLEOTIDE SEQUENCE [LARGE SCALE GENOMIC DNA]</scope>
    <source>
        <strain evidence="5 6">DSM 41954</strain>
    </source>
</reference>
<protein>
    <submittedName>
        <fullName evidence="5">Exopolyphosphatase/guanosine-5'-triphosphate, 3'-diphosphate pyrophosphatase</fullName>
        <ecNumber evidence="5">3.6.1.11</ecNumber>
        <ecNumber evidence="5">3.6.1.40</ecNumber>
    </submittedName>
    <submittedName>
        <fullName evidence="4">Ppx/GppA phosphatase</fullName>
    </submittedName>
</protein>
<keyword evidence="2 5" id="KW-0378">Hydrolase</keyword>
<dbReference type="FunFam" id="3.30.420.150:FF:000006">
    <property type="entry name" value="Ppx/GppA family phosphatase"/>
    <property type="match status" value="1"/>
</dbReference>
<dbReference type="Pfam" id="PF02541">
    <property type="entry name" value="Ppx-GppA"/>
    <property type="match status" value="1"/>
</dbReference>
<dbReference type="EMBL" id="LK022848">
    <property type="protein sequence ID" value="CDR05481.1"/>
    <property type="molecule type" value="Genomic_DNA"/>
</dbReference>
<dbReference type="InterPro" id="IPR043129">
    <property type="entry name" value="ATPase_NBD"/>
</dbReference>
<organism evidence="4">
    <name type="scientific">Streptomyces iranensis</name>
    <dbReference type="NCBI Taxonomy" id="576784"/>
    <lineage>
        <taxon>Bacteria</taxon>
        <taxon>Bacillati</taxon>
        <taxon>Actinomycetota</taxon>
        <taxon>Actinomycetes</taxon>
        <taxon>Kitasatosporales</taxon>
        <taxon>Streptomycetaceae</taxon>
        <taxon>Streptomyces</taxon>
        <taxon>Streptomyces violaceusniger group</taxon>
    </lineage>
</organism>
<reference evidence="4" key="1">
    <citation type="submission" date="2014-05" db="EMBL/GenBank/DDBJ databases">
        <authorList>
            <person name="Horn Fabian"/>
        </authorList>
    </citation>
    <scope>NUCLEOTIDE SEQUENCE</scope>
</reference>
<comment type="similarity">
    <text evidence="1">Belongs to the GppA/Ppx family.</text>
</comment>
<evidence type="ECO:0000256" key="1">
    <source>
        <dbReference type="ARBA" id="ARBA00007125"/>
    </source>
</evidence>
<dbReference type="Gene3D" id="3.30.420.150">
    <property type="entry name" value="Exopolyphosphatase. Domain 2"/>
    <property type="match status" value="1"/>
</dbReference>
<dbReference type="PANTHER" id="PTHR30005">
    <property type="entry name" value="EXOPOLYPHOSPHATASE"/>
    <property type="match status" value="1"/>
</dbReference>
<dbReference type="InterPro" id="IPR003695">
    <property type="entry name" value="Ppx_GppA_N"/>
</dbReference>
<dbReference type="GO" id="GO:0004309">
    <property type="term" value="F:exopolyphosphatase activity"/>
    <property type="evidence" value="ECO:0007669"/>
    <property type="project" value="UniProtKB-EC"/>
</dbReference>
<gene>
    <name evidence="5" type="ORF">J2Z30_002249</name>
    <name evidence="4" type="ORF">SIRAN2431</name>
</gene>
<proteinExistence type="inferred from homology"/>
<dbReference type="PANTHER" id="PTHR30005:SF0">
    <property type="entry name" value="RETROGRADE REGULATION PROTEIN 2"/>
    <property type="match status" value="1"/>
</dbReference>
<accession>A0A060ZQ10</accession>
<evidence type="ECO:0000313" key="4">
    <source>
        <dbReference type="EMBL" id="CDR05481.1"/>
    </source>
</evidence>
<dbReference type="SUPFAM" id="SSF53067">
    <property type="entry name" value="Actin-like ATPase domain"/>
    <property type="match status" value="2"/>
</dbReference>
<dbReference type="GO" id="GO:0008894">
    <property type="term" value="F:guanosine-5'-triphosphate,3'-diphosphate diphosphatase activity"/>
    <property type="evidence" value="ECO:0007669"/>
    <property type="project" value="UniProtKB-EC"/>
</dbReference>
<dbReference type="Proteomes" id="UP000756710">
    <property type="component" value="Unassembled WGS sequence"/>
</dbReference>
<evidence type="ECO:0000256" key="2">
    <source>
        <dbReference type="ARBA" id="ARBA00022801"/>
    </source>
</evidence>
<evidence type="ECO:0000313" key="5">
    <source>
        <dbReference type="EMBL" id="MBP2061241.1"/>
    </source>
</evidence>
<dbReference type="EC" id="3.6.1.40" evidence="5"/>
<dbReference type="AlphaFoldDB" id="A0A060ZQ10"/>
<sequence length="345" mass="36841">MLDIGSRTVHLKIADLFPGSPPEPVASWKQPVRLADATDRQGVIPREAIRSLVGAVTASAAAASAHHVDHLIPFATSAVRDATNRDAVLDEIEAATGIRAGFMSGVEEARLTFRAVRGWLGWSAGRILLLDIGGGSLEIACGSGTDPALAISLPLGADRLTRHHLPDATPVKKRDVKALRRHVRATLGQSTAELRAQPAPLSCVATSRTFAQLARLAGTPQPGSGRPTVHSLSRKELVPWVSRLAGKTDRQRAKLRGISASRARQSLAGAIVAEAAMEVMAVKRLTICPWALREGVLLDRLSHLESKHSELMTAPFTTTPFVTTPFMTTPFVTTPRAIHALPQEA</sequence>
<dbReference type="EMBL" id="JAGGLR010000005">
    <property type="protein sequence ID" value="MBP2061241.1"/>
    <property type="molecule type" value="Genomic_DNA"/>
</dbReference>
<name>A0A060ZQ10_9ACTN</name>
<feature type="domain" description="Ppx/GppA phosphatase N-terminal" evidence="3">
    <location>
        <begin position="20"/>
        <end position="302"/>
    </location>
</feature>
<evidence type="ECO:0000259" key="3">
    <source>
        <dbReference type="Pfam" id="PF02541"/>
    </source>
</evidence>
<dbReference type="CDD" id="cd24056">
    <property type="entry name" value="ASKHA_NBD_MtPPX1-like"/>
    <property type="match status" value="1"/>
</dbReference>
<dbReference type="HOGENOM" id="CLU_025908_1_4_11"/>
<dbReference type="EC" id="3.6.1.11" evidence="5"/>
<dbReference type="Gene3D" id="3.30.420.40">
    <property type="match status" value="1"/>
</dbReference>
<evidence type="ECO:0000313" key="6">
    <source>
        <dbReference type="Proteomes" id="UP000756710"/>
    </source>
</evidence>
<dbReference type="InterPro" id="IPR050273">
    <property type="entry name" value="GppA/Ppx_hydrolase"/>
</dbReference>
<keyword evidence="6" id="KW-1185">Reference proteome</keyword>